<dbReference type="Proteomes" id="UP000011087">
    <property type="component" value="Unassembled WGS sequence"/>
</dbReference>
<proteinExistence type="predicted"/>
<organism evidence="2">
    <name type="scientific">Guillardia theta (strain CCMP2712)</name>
    <name type="common">Cryptophyte</name>
    <dbReference type="NCBI Taxonomy" id="905079"/>
    <lineage>
        <taxon>Eukaryota</taxon>
        <taxon>Cryptophyceae</taxon>
        <taxon>Pyrenomonadales</taxon>
        <taxon>Geminigeraceae</taxon>
        <taxon>Guillardia</taxon>
    </lineage>
</organism>
<dbReference type="HOGENOM" id="CLU_1206757_0_0_1"/>
<dbReference type="PaxDb" id="55529-EKX55070"/>
<gene>
    <name evidence="2" type="ORF">GUITHDRAFT_99707</name>
</gene>
<reference evidence="2 4" key="1">
    <citation type="journal article" date="2012" name="Nature">
        <title>Algal genomes reveal evolutionary mosaicism and the fate of nucleomorphs.</title>
        <authorList>
            <consortium name="DOE Joint Genome Institute"/>
            <person name="Curtis B.A."/>
            <person name="Tanifuji G."/>
            <person name="Burki F."/>
            <person name="Gruber A."/>
            <person name="Irimia M."/>
            <person name="Maruyama S."/>
            <person name="Arias M.C."/>
            <person name="Ball S.G."/>
            <person name="Gile G.H."/>
            <person name="Hirakawa Y."/>
            <person name="Hopkins J.F."/>
            <person name="Kuo A."/>
            <person name="Rensing S.A."/>
            <person name="Schmutz J."/>
            <person name="Symeonidi A."/>
            <person name="Elias M."/>
            <person name="Eveleigh R.J."/>
            <person name="Herman E.K."/>
            <person name="Klute M.J."/>
            <person name="Nakayama T."/>
            <person name="Obornik M."/>
            <person name="Reyes-Prieto A."/>
            <person name="Armbrust E.V."/>
            <person name="Aves S.J."/>
            <person name="Beiko R.G."/>
            <person name="Coutinho P."/>
            <person name="Dacks J.B."/>
            <person name="Durnford D.G."/>
            <person name="Fast N.M."/>
            <person name="Green B.R."/>
            <person name="Grisdale C.J."/>
            <person name="Hempel F."/>
            <person name="Henrissat B."/>
            <person name="Hoppner M.P."/>
            <person name="Ishida K."/>
            <person name="Kim E."/>
            <person name="Koreny L."/>
            <person name="Kroth P.G."/>
            <person name="Liu Y."/>
            <person name="Malik S.B."/>
            <person name="Maier U.G."/>
            <person name="McRose D."/>
            <person name="Mock T."/>
            <person name="Neilson J.A."/>
            <person name="Onodera N.T."/>
            <person name="Poole A.M."/>
            <person name="Pritham E.J."/>
            <person name="Richards T.A."/>
            <person name="Rocap G."/>
            <person name="Roy S.W."/>
            <person name="Sarai C."/>
            <person name="Schaack S."/>
            <person name="Shirato S."/>
            <person name="Slamovits C.H."/>
            <person name="Spencer D.F."/>
            <person name="Suzuki S."/>
            <person name="Worden A.Z."/>
            <person name="Zauner S."/>
            <person name="Barry K."/>
            <person name="Bell C."/>
            <person name="Bharti A.K."/>
            <person name="Crow J.A."/>
            <person name="Grimwood J."/>
            <person name="Kramer R."/>
            <person name="Lindquist E."/>
            <person name="Lucas S."/>
            <person name="Salamov A."/>
            <person name="McFadden G.I."/>
            <person name="Lane C.E."/>
            <person name="Keeling P.J."/>
            <person name="Gray M.W."/>
            <person name="Grigoriev I.V."/>
            <person name="Archibald J.M."/>
        </authorList>
    </citation>
    <scope>NUCLEOTIDE SEQUENCE</scope>
    <source>
        <strain evidence="2 4">CCMP2712</strain>
    </source>
</reference>
<dbReference type="RefSeq" id="XP_005842050.1">
    <property type="nucleotide sequence ID" value="XM_005841993.1"/>
</dbReference>
<evidence type="ECO:0000313" key="2">
    <source>
        <dbReference type="EMBL" id="EKX55070.1"/>
    </source>
</evidence>
<dbReference type="GeneID" id="17311568"/>
<keyword evidence="4" id="KW-1185">Reference proteome</keyword>
<feature type="region of interest" description="Disordered" evidence="1">
    <location>
        <begin position="22"/>
        <end position="54"/>
    </location>
</feature>
<accession>L1K3M7</accession>
<evidence type="ECO:0000313" key="4">
    <source>
        <dbReference type="Proteomes" id="UP000011087"/>
    </source>
</evidence>
<dbReference type="AlphaFoldDB" id="L1K3M7"/>
<feature type="compositionally biased region" description="Low complexity" evidence="1">
    <location>
        <begin position="42"/>
        <end position="54"/>
    </location>
</feature>
<evidence type="ECO:0000313" key="3">
    <source>
        <dbReference type="EnsemblProtists" id="EKX55070"/>
    </source>
</evidence>
<name>L1K3M7_GUITC</name>
<dbReference type="KEGG" id="gtt:GUITHDRAFT_99707"/>
<reference evidence="3" key="3">
    <citation type="submission" date="2016-03" db="UniProtKB">
        <authorList>
            <consortium name="EnsemblProtists"/>
        </authorList>
    </citation>
    <scope>IDENTIFICATION</scope>
</reference>
<protein>
    <submittedName>
        <fullName evidence="2 3">Uncharacterized protein</fullName>
    </submittedName>
</protein>
<sequence length="230" mass="23931">MLDIGGFLGVFHGGNGNIPTLDGHAVLNEPSPGGTGAEGTGSDDSSYCPSSPPFSGSPWVVPAPSHWYANSTGVEMNVSKELAVAPTVVFTSDKVAQAEEAPPRPAKENGQEFSIPIGLGSIRCKGTGAELKMFEDFATKFFQGSQNQKEVKGNGVKPSPGHLVLCGNALALGALTAVWNWSGKKLSGEFEEDNQLADDFASVSSDAANSVSPIGGYMLRQHVFATKESA</sequence>
<reference evidence="4" key="2">
    <citation type="submission" date="2012-11" db="EMBL/GenBank/DDBJ databases">
        <authorList>
            <person name="Kuo A."/>
            <person name="Curtis B.A."/>
            <person name="Tanifuji G."/>
            <person name="Burki F."/>
            <person name="Gruber A."/>
            <person name="Irimia M."/>
            <person name="Maruyama S."/>
            <person name="Arias M.C."/>
            <person name="Ball S.G."/>
            <person name="Gile G.H."/>
            <person name="Hirakawa Y."/>
            <person name="Hopkins J.F."/>
            <person name="Rensing S.A."/>
            <person name="Schmutz J."/>
            <person name="Symeonidi A."/>
            <person name="Elias M."/>
            <person name="Eveleigh R.J."/>
            <person name="Herman E.K."/>
            <person name="Klute M.J."/>
            <person name="Nakayama T."/>
            <person name="Obornik M."/>
            <person name="Reyes-Prieto A."/>
            <person name="Armbrust E.V."/>
            <person name="Aves S.J."/>
            <person name="Beiko R.G."/>
            <person name="Coutinho P."/>
            <person name="Dacks J.B."/>
            <person name="Durnford D.G."/>
            <person name="Fast N.M."/>
            <person name="Green B.R."/>
            <person name="Grisdale C."/>
            <person name="Hempe F."/>
            <person name="Henrissat B."/>
            <person name="Hoppner M.P."/>
            <person name="Ishida K.-I."/>
            <person name="Kim E."/>
            <person name="Koreny L."/>
            <person name="Kroth P.G."/>
            <person name="Liu Y."/>
            <person name="Malik S.-B."/>
            <person name="Maier U.G."/>
            <person name="McRose D."/>
            <person name="Mock T."/>
            <person name="Neilson J.A."/>
            <person name="Onodera N.T."/>
            <person name="Poole A.M."/>
            <person name="Pritham E.J."/>
            <person name="Richards T.A."/>
            <person name="Rocap G."/>
            <person name="Roy S.W."/>
            <person name="Sarai C."/>
            <person name="Schaack S."/>
            <person name="Shirato S."/>
            <person name="Slamovits C.H."/>
            <person name="Spencer D.F."/>
            <person name="Suzuki S."/>
            <person name="Worden A.Z."/>
            <person name="Zauner S."/>
            <person name="Barry K."/>
            <person name="Bell C."/>
            <person name="Bharti A.K."/>
            <person name="Crow J.A."/>
            <person name="Grimwood J."/>
            <person name="Kramer R."/>
            <person name="Lindquist E."/>
            <person name="Lucas S."/>
            <person name="Salamov A."/>
            <person name="McFadden G.I."/>
            <person name="Lane C.E."/>
            <person name="Keeling P.J."/>
            <person name="Gray M.W."/>
            <person name="Grigoriev I.V."/>
            <person name="Archibald J.M."/>
        </authorList>
    </citation>
    <scope>NUCLEOTIDE SEQUENCE</scope>
    <source>
        <strain evidence="4">CCMP2712</strain>
    </source>
</reference>
<evidence type="ECO:0000256" key="1">
    <source>
        <dbReference type="SAM" id="MobiDB-lite"/>
    </source>
</evidence>
<dbReference type="EnsemblProtists" id="EKX55070">
    <property type="protein sequence ID" value="EKX55070"/>
    <property type="gene ID" value="GUITHDRAFT_99707"/>
</dbReference>
<dbReference type="EMBL" id="JH992966">
    <property type="protein sequence ID" value="EKX55070.1"/>
    <property type="molecule type" value="Genomic_DNA"/>
</dbReference>